<organism evidence="2 3">
    <name type="scientific">Ficus carica</name>
    <name type="common">Common fig</name>
    <dbReference type="NCBI Taxonomy" id="3494"/>
    <lineage>
        <taxon>Eukaryota</taxon>
        <taxon>Viridiplantae</taxon>
        <taxon>Streptophyta</taxon>
        <taxon>Embryophyta</taxon>
        <taxon>Tracheophyta</taxon>
        <taxon>Spermatophyta</taxon>
        <taxon>Magnoliopsida</taxon>
        <taxon>eudicotyledons</taxon>
        <taxon>Gunneridae</taxon>
        <taxon>Pentapetalae</taxon>
        <taxon>rosids</taxon>
        <taxon>fabids</taxon>
        <taxon>Rosales</taxon>
        <taxon>Moraceae</taxon>
        <taxon>Ficeae</taxon>
        <taxon>Ficus</taxon>
    </lineage>
</organism>
<dbReference type="EMBL" id="BTGU01000004">
    <property type="protein sequence ID" value="GMN33614.1"/>
    <property type="molecule type" value="Genomic_DNA"/>
</dbReference>
<evidence type="ECO:0000256" key="1">
    <source>
        <dbReference type="SAM" id="MobiDB-lite"/>
    </source>
</evidence>
<gene>
    <name evidence="2" type="ORF">TIFTF001_004272</name>
</gene>
<accession>A0AA87ZB04</accession>
<feature type="compositionally biased region" description="Low complexity" evidence="1">
    <location>
        <begin position="16"/>
        <end position="27"/>
    </location>
</feature>
<protein>
    <submittedName>
        <fullName evidence="2">Uncharacterized protein</fullName>
    </submittedName>
</protein>
<reference evidence="2" key="1">
    <citation type="submission" date="2023-07" db="EMBL/GenBank/DDBJ databases">
        <title>draft genome sequence of fig (Ficus carica).</title>
        <authorList>
            <person name="Takahashi T."/>
            <person name="Nishimura K."/>
        </authorList>
    </citation>
    <scope>NUCLEOTIDE SEQUENCE</scope>
</reference>
<dbReference type="AlphaFoldDB" id="A0AA87ZB04"/>
<keyword evidence="3" id="KW-1185">Reference proteome</keyword>
<name>A0AA87ZB04_FICCA</name>
<evidence type="ECO:0000313" key="3">
    <source>
        <dbReference type="Proteomes" id="UP001187192"/>
    </source>
</evidence>
<sequence length="80" mass="8961">MGNRGKEKSVQKTHQIISGKAAAIAGKPPRQCRRRQLCFASLHDPESNQARRDLPFSRSTTQTPPKASKPPAKEQKQIRK</sequence>
<evidence type="ECO:0000313" key="2">
    <source>
        <dbReference type="EMBL" id="GMN33614.1"/>
    </source>
</evidence>
<feature type="compositionally biased region" description="Basic and acidic residues" evidence="1">
    <location>
        <begin position="71"/>
        <end position="80"/>
    </location>
</feature>
<comment type="caution">
    <text evidence="2">The sequence shown here is derived from an EMBL/GenBank/DDBJ whole genome shotgun (WGS) entry which is preliminary data.</text>
</comment>
<feature type="compositionally biased region" description="Basic and acidic residues" evidence="1">
    <location>
        <begin position="1"/>
        <end position="10"/>
    </location>
</feature>
<feature type="compositionally biased region" description="Basic and acidic residues" evidence="1">
    <location>
        <begin position="43"/>
        <end position="55"/>
    </location>
</feature>
<feature type="region of interest" description="Disordered" evidence="1">
    <location>
        <begin position="1"/>
        <end position="80"/>
    </location>
</feature>
<proteinExistence type="predicted"/>
<dbReference type="Proteomes" id="UP001187192">
    <property type="component" value="Unassembled WGS sequence"/>
</dbReference>